<dbReference type="AlphaFoldDB" id="A0AAE5QU77"/>
<sequence>MSIVPFDDRAPSGPDVTAYDEQLRATYWRLLDAAADNAEWGEVVRVVFGIDPVAEPERASLVHDTHLARARWMSETGYRHYLDPQIRGHGSK</sequence>
<evidence type="ECO:0000313" key="1">
    <source>
        <dbReference type="EMBL" id="PIH08874.1"/>
    </source>
</evidence>
<dbReference type="Proteomes" id="UP000228502">
    <property type="component" value="Unassembled WGS sequence"/>
</dbReference>
<accession>A0AAE5QU77</accession>
<organism evidence="1 2">
    <name type="scientific">Staphylococcus epidermidis</name>
    <dbReference type="NCBI Taxonomy" id="1282"/>
    <lineage>
        <taxon>Bacteria</taxon>
        <taxon>Bacillati</taxon>
        <taxon>Bacillota</taxon>
        <taxon>Bacilli</taxon>
        <taxon>Bacillales</taxon>
        <taxon>Staphylococcaceae</taxon>
        <taxon>Staphylococcus</taxon>
    </lineage>
</organism>
<gene>
    <name evidence="1" type="ORF">CTJ08_14140</name>
</gene>
<comment type="caution">
    <text evidence="1">The sequence shown here is derived from an EMBL/GenBank/DDBJ whole genome shotgun (WGS) entry which is preliminary data.</text>
</comment>
<reference evidence="1 2" key="1">
    <citation type="submission" date="2017-10" db="EMBL/GenBank/DDBJ databases">
        <title>genome sequences of Staph epi in chlorhexidine trial.</title>
        <authorList>
            <person name="Greninger A.L."/>
            <person name="Addetia A."/>
            <person name="Qin X."/>
            <person name="Zerr D."/>
        </authorList>
    </citation>
    <scope>NUCLEOTIDE SEQUENCE [LARGE SCALE GENOMIC DNA]</scope>
    <source>
        <strain evidence="1 2">SCH-17</strain>
    </source>
</reference>
<dbReference type="EMBL" id="PEJG01000183">
    <property type="protein sequence ID" value="PIH08874.1"/>
    <property type="molecule type" value="Genomic_DNA"/>
</dbReference>
<evidence type="ECO:0000313" key="2">
    <source>
        <dbReference type="Proteomes" id="UP000228502"/>
    </source>
</evidence>
<protein>
    <submittedName>
        <fullName evidence="1">DUF2285 domain-containing protein</fullName>
    </submittedName>
</protein>
<name>A0AAE5QU77_STAEP</name>
<proteinExistence type="predicted"/>